<organism evidence="9">
    <name type="scientific">Zeugodacus cucurbitae</name>
    <name type="common">Melon fruit fly</name>
    <name type="synonym">Bactrocera cucurbitae</name>
    <dbReference type="NCBI Taxonomy" id="28588"/>
    <lineage>
        <taxon>Eukaryota</taxon>
        <taxon>Metazoa</taxon>
        <taxon>Ecdysozoa</taxon>
        <taxon>Arthropoda</taxon>
        <taxon>Hexapoda</taxon>
        <taxon>Insecta</taxon>
        <taxon>Pterygota</taxon>
        <taxon>Neoptera</taxon>
        <taxon>Endopterygota</taxon>
        <taxon>Diptera</taxon>
        <taxon>Brachycera</taxon>
        <taxon>Muscomorpha</taxon>
        <taxon>Tephritoidea</taxon>
        <taxon>Tephritidae</taxon>
        <taxon>Zeugodacus</taxon>
        <taxon>Zeugodacus</taxon>
    </lineage>
</organism>
<dbReference type="AlphaFoldDB" id="A0A0A1WY82"/>
<evidence type="ECO:0000256" key="2">
    <source>
        <dbReference type="ARBA" id="ARBA00009423"/>
    </source>
</evidence>
<dbReference type="EMBL" id="GBXI01010661">
    <property type="protein sequence ID" value="JAD03631.1"/>
    <property type="molecule type" value="Transcribed_RNA"/>
</dbReference>
<reference evidence="9" key="2">
    <citation type="journal article" date="2015" name="Gigascience">
        <title>Reconstructing a comprehensive transcriptome assembly of a white-pupal translocated strain of the pest fruit fly Bactrocera cucurbitae.</title>
        <authorList>
            <person name="Sim S.B."/>
            <person name="Calla B."/>
            <person name="Hall B."/>
            <person name="DeRego T."/>
            <person name="Geib S.M."/>
        </authorList>
    </citation>
    <scope>NUCLEOTIDE SEQUENCE</scope>
</reference>
<evidence type="ECO:0000259" key="8">
    <source>
        <dbReference type="Pfam" id="PF05010"/>
    </source>
</evidence>
<reference evidence="9" key="1">
    <citation type="submission" date="2014-11" db="EMBL/GenBank/DDBJ databases">
        <authorList>
            <person name="Geib S."/>
        </authorList>
    </citation>
    <scope>NUCLEOTIDE SEQUENCE</scope>
</reference>
<feature type="domain" description="Transforming acidic coiled-coil-containing protein C-terminal" evidence="8">
    <location>
        <begin position="378"/>
        <end position="478"/>
    </location>
</feature>
<feature type="region of interest" description="Disordered" evidence="7">
    <location>
        <begin position="271"/>
        <end position="292"/>
    </location>
</feature>
<keyword evidence="3" id="KW-0963">Cytoplasm</keyword>
<feature type="region of interest" description="Disordered" evidence="7">
    <location>
        <begin position="208"/>
        <end position="228"/>
    </location>
</feature>
<proteinExistence type="inferred from homology"/>
<feature type="non-terminal residue" evidence="9">
    <location>
        <position position="1"/>
    </location>
</feature>
<evidence type="ECO:0000256" key="5">
    <source>
        <dbReference type="ARBA" id="ARBA00023212"/>
    </source>
</evidence>
<keyword evidence="5" id="KW-0206">Cytoskeleton</keyword>
<comment type="similarity">
    <text evidence="2">Belongs to the TACC family.</text>
</comment>
<evidence type="ECO:0000256" key="3">
    <source>
        <dbReference type="ARBA" id="ARBA00022490"/>
    </source>
</evidence>
<dbReference type="InterPro" id="IPR007707">
    <property type="entry name" value="TACC_C"/>
</dbReference>
<evidence type="ECO:0000313" key="9">
    <source>
        <dbReference type="EMBL" id="JAD03631.1"/>
    </source>
</evidence>
<protein>
    <recommendedName>
        <fullName evidence="8">Transforming acidic coiled-coil-containing protein C-terminal domain-containing protein</fullName>
    </recommendedName>
</protein>
<gene>
    <name evidence="9" type="ORF">g.28756</name>
</gene>
<name>A0A0A1WY82_ZEUCU</name>
<comment type="subcellular location">
    <subcellularLocation>
        <location evidence="1">Cytoplasm</location>
        <location evidence="1">Cytoskeleton</location>
    </subcellularLocation>
</comment>
<feature type="compositionally biased region" description="Basic and acidic residues" evidence="7">
    <location>
        <begin position="217"/>
        <end position="228"/>
    </location>
</feature>
<dbReference type="GO" id="GO:0005856">
    <property type="term" value="C:cytoskeleton"/>
    <property type="evidence" value="ECO:0007669"/>
    <property type="project" value="UniProtKB-SubCell"/>
</dbReference>
<sequence length="479" mass="53057">TTTTAAAVIEMPTTVPEATKRHTNTADESRHHEAGINSWNCGNVAQAATTTNTTNEANTMVGVRSSGATAPIAQEEDDVEEEVWYSGEEDGGGRDGESLEKQLQNCGCLVNDNEQCCQVDIDLNVNAIATTTPPTTVEEKPVQRSKSRVRTYLKRCRDRLTGQHQQAVANAANATTTATTTTPTTSTKMYVQDEKCKESIGVEVSNAAPNRSTHKVAAPEETKQKEEEEVKWADEEVARKACTTTLIATTERQADTAARTLLTLSEMPLEEEEFVPAEEAESESLGLNEEAHLTTSEHSVLAYDDIDFSLPSSSVLMDNGSSSVNVSVDQQQQQQPTVLNKHASMSVDVIKDMNIDNDCNKTFENSNSQPDEKQFNYKMDELEKKIKNEVLKTEDIEKKLKEAEQREEALIKRITEKDKTITKMTGVIEAYEKAIAELIAEKEQLLQNYEKQLAEVKADRDSNYQHLTSLETTFADLHV</sequence>
<feature type="region of interest" description="Disordered" evidence="7">
    <location>
        <begin position="66"/>
        <end position="98"/>
    </location>
</feature>
<evidence type="ECO:0000256" key="1">
    <source>
        <dbReference type="ARBA" id="ARBA00004245"/>
    </source>
</evidence>
<keyword evidence="4 6" id="KW-0175">Coiled coil</keyword>
<feature type="compositionally biased region" description="Acidic residues" evidence="7">
    <location>
        <begin position="271"/>
        <end position="282"/>
    </location>
</feature>
<dbReference type="Pfam" id="PF05010">
    <property type="entry name" value="TACC_C"/>
    <property type="match status" value="1"/>
</dbReference>
<accession>A0A0A1WY82</accession>
<evidence type="ECO:0000256" key="6">
    <source>
        <dbReference type="SAM" id="Coils"/>
    </source>
</evidence>
<feature type="coiled-coil region" evidence="6">
    <location>
        <begin position="379"/>
        <end position="459"/>
    </location>
</feature>
<evidence type="ECO:0000256" key="7">
    <source>
        <dbReference type="SAM" id="MobiDB-lite"/>
    </source>
</evidence>
<evidence type="ECO:0000256" key="4">
    <source>
        <dbReference type="ARBA" id="ARBA00023054"/>
    </source>
</evidence>
<feature type="compositionally biased region" description="Acidic residues" evidence="7">
    <location>
        <begin position="74"/>
        <end position="90"/>
    </location>
</feature>